<keyword evidence="3" id="KW-1185">Reference proteome</keyword>
<keyword evidence="1" id="KW-0472">Membrane</keyword>
<sequence>MNGCRLSPIALGLALGVLWGISILLMGILSYFYHYGQSFVVAVGTLYPGYAPTIMGSFIGAVIAFIDAFIAGFILGWLYNLFCSCRCVCCDKSKVKS</sequence>
<dbReference type="AlphaFoldDB" id="A0A378LP39"/>
<keyword evidence="1" id="KW-1133">Transmembrane helix</keyword>
<accession>A0A378LP39</accession>
<name>A0A378LP39_9GAMM</name>
<organism evidence="2 3">
    <name type="scientific">Legionella wadsworthii</name>
    <dbReference type="NCBI Taxonomy" id="28088"/>
    <lineage>
        <taxon>Bacteria</taxon>
        <taxon>Pseudomonadati</taxon>
        <taxon>Pseudomonadota</taxon>
        <taxon>Gammaproteobacteria</taxon>
        <taxon>Legionellales</taxon>
        <taxon>Legionellaceae</taxon>
        <taxon>Legionella</taxon>
    </lineage>
</organism>
<dbReference type="RefSeq" id="WP_031567911.1">
    <property type="nucleotide sequence ID" value="NZ_CAAAIS010000015.1"/>
</dbReference>
<feature type="transmembrane region" description="Helical" evidence="1">
    <location>
        <begin position="12"/>
        <end position="34"/>
    </location>
</feature>
<protein>
    <recommendedName>
        <fullName evidence="4">Transmembrane protein</fullName>
    </recommendedName>
</protein>
<dbReference type="STRING" id="1122170.GCA_000701265_03077"/>
<proteinExistence type="predicted"/>
<evidence type="ECO:0000313" key="3">
    <source>
        <dbReference type="Proteomes" id="UP000255297"/>
    </source>
</evidence>
<dbReference type="OrthoDB" id="5651342at2"/>
<dbReference type="NCBIfam" id="NF037947">
    <property type="entry name" value="holin_4"/>
    <property type="match status" value="1"/>
</dbReference>
<evidence type="ECO:0008006" key="4">
    <source>
        <dbReference type="Google" id="ProtNLM"/>
    </source>
</evidence>
<keyword evidence="1" id="KW-0812">Transmembrane</keyword>
<dbReference type="EMBL" id="UGPB01000001">
    <property type="protein sequence ID" value="STY28696.1"/>
    <property type="molecule type" value="Genomic_DNA"/>
</dbReference>
<feature type="transmembrane region" description="Helical" evidence="1">
    <location>
        <begin position="54"/>
        <end position="78"/>
    </location>
</feature>
<reference evidence="2 3" key="1">
    <citation type="submission" date="2018-06" db="EMBL/GenBank/DDBJ databases">
        <authorList>
            <consortium name="Pathogen Informatics"/>
            <person name="Doyle S."/>
        </authorList>
    </citation>
    <scope>NUCLEOTIDE SEQUENCE [LARGE SCALE GENOMIC DNA]</scope>
    <source>
        <strain evidence="2 3">NCTC11532</strain>
    </source>
</reference>
<gene>
    <name evidence="2" type="ORF">NCTC11532_00871</name>
</gene>
<dbReference type="Proteomes" id="UP000255297">
    <property type="component" value="Unassembled WGS sequence"/>
</dbReference>
<evidence type="ECO:0000313" key="2">
    <source>
        <dbReference type="EMBL" id="STY28696.1"/>
    </source>
</evidence>
<evidence type="ECO:0000256" key="1">
    <source>
        <dbReference type="SAM" id="Phobius"/>
    </source>
</evidence>